<evidence type="ECO:0000259" key="2">
    <source>
        <dbReference type="Pfam" id="PF09791"/>
    </source>
</evidence>
<dbReference type="AlphaFoldDB" id="A0A9P6HJW9"/>
<feature type="region of interest" description="Disordered" evidence="1">
    <location>
        <begin position="1"/>
        <end position="35"/>
    </location>
</feature>
<sequence length="188" mass="20677">MFYSPRRLPANPGRTSTSSPRSRPRPTERGGRNLGLRYQQLESAIRSAVRKGALLEETTDNSRLAGQRNSVSAYNESRAPHVEMETFHGLVVPKEPKPPESDECCMSGCAICIYDLYEDSLLAYKASLASLRTQLVSMGIPQSEWPSRVETSLDSQAIQRPANASLDAFEAMEKTLEAKQRSRAGGGS</sequence>
<dbReference type="Pfam" id="PF09791">
    <property type="entry name" value="Oxidored-like"/>
    <property type="match status" value="1"/>
</dbReference>
<evidence type="ECO:0000313" key="4">
    <source>
        <dbReference type="Proteomes" id="UP000736335"/>
    </source>
</evidence>
<feature type="domain" description="Oxidoreductase-like" evidence="2">
    <location>
        <begin position="86"/>
        <end position="131"/>
    </location>
</feature>
<evidence type="ECO:0000256" key="1">
    <source>
        <dbReference type="SAM" id="MobiDB-lite"/>
    </source>
</evidence>
<keyword evidence="4" id="KW-1185">Reference proteome</keyword>
<dbReference type="InterPro" id="IPR039251">
    <property type="entry name" value="OXLD1"/>
</dbReference>
<comment type="caution">
    <text evidence="3">The sequence shown here is derived from an EMBL/GenBank/DDBJ whole genome shotgun (WGS) entry which is preliminary data.</text>
</comment>
<dbReference type="Proteomes" id="UP000736335">
    <property type="component" value="Unassembled WGS sequence"/>
</dbReference>
<dbReference type="PANTHER" id="PTHR21193">
    <property type="entry name" value="OXIDOREDUCTASE-LIKE DOMAIN-CONTAINING PROTEIN 1"/>
    <property type="match status" value="1"/>
</dbReference>
<protein>
    <recommendedName>
        <fullName evidence="2">Oxidoreductase-like domain-containing protein</fullName>
    </recommendedName>
</protein>
<organism evidence="3 4">
    <name type="scientific">Thelephora terrestris</name>
    <dbReference type="NCBI Taxonomy" id="56493"/>
    <lineage>
        <taxon>Eukaryota</taxon>
        <taxon>Fungi</taxon>
        <taxon>Dikarya</taxon>
        <taxon>Basidiomycota</taxon>
        <taxon>Agaricomycotina</taxon>
        <taxon>Agaricomycetes</taxon>
        <taxon>Thelephorales</taxon>
        <taxon>Thelephoraceae</taxon>
        <taxon>Thelephora</taxon>
    </lineage>
</organism>
<reference evidence="3" key="2">
    <citation type="submission" date="2020-11" db="EMBL/GenBank/DDBJ databases">
        <authorList>
            <consortium name="DOE Joint Genome Institute"/>
            <person name="Kuo A."/>
            <person name="Miyauchi S."/>
            <person name="Kiss E."/>
            <person name="Drula E."/>
            <person name="Kohler A."/>
            <person name="Sanchez-Garcia M."/>
            <person name="Andreopoulos B."/>
            <person name="Barry K.W."/>
            <person name="Bonito G."/>
            <person name="Buee M."/>
            <person name="Carver A."/>
            <person name="Chen C."/>
            <person name="Cichocki N."/>
            <person name="Clum A."/>
            <person name="Culley D."/>
            <person name="Crous P.W."/>
            <person name="Fauchery L."/>
            <person name="Girlanda M."/>
            <person name="Hayes R."/>
            <person name="Keri Z."/>
            <person name="Labutti K."/>
            <person name="Lipzen A."/>
            <person name="Lombard V."/>
            <person name="Magnuson J."/>
            <person name="Maillard F."/>
            <person name="Morin E."/>
            <person name="Murat C."/>
            <person name="Nolan M."/>
            <person name="Ohm R."/>
            <person name="Pangilinan J."/>
            <person name="Pereira M."/>
            <person name="Perotto S."/>
            <person name="Peter M."/>
            <person name="Riley R."/>
            <person name="Sitrit Y."/>
            <person name="Stielow B."/>
            <person name="Szollosi G."/>
            <person name="Zifcakova L."/>
            <person name="Stursova M."/>
            <person name="Spatafora J.W."/>
            <person name="Tedersoo L."/>
            <person name="Vaario L.-M."/>
            <person name="Yamada A."/>
            <person name="Yan M."/>
            <person name="Wang P."/>
            <person name="Xu J."/>
            <person name="Bruns T."/>
            <person name="Baldrian P."/>
            <person name="Vilgalys R."/>
            <person name="Henrissat B."/>
            <person name="Grigoriev I.V."/>
            <person name="Hibbett D."/>
            <person name="Nagy L.G."/>
            <person name="Martin F.M."/>
        </authorList>
    </citation>
    <scope>NUCLEOTIDE SEQUENCE</scope>
    <source>
        <strain evidence="3">UH-Tt-Lm1</strain>
    </source>
</reference>
<dbReference type="InterPro" id="IPR019180">
    <property type="entry name" value="Oxidoreductase-like_N"/>
</dbReference>
<proteinExistence type="predicted"/>
<dbReference type="EMBL" id="WIUZ02000004">
    <property type="protein sequence ID" value="KAF9788564.1"/>
    <property type="molecule type" value="Genomic_DNA"/>
</dbReference>
<accession>A0A9P6HJW9</accession>
<gene>
    <name evidence="3" type="ORF">BJ322DRAFT_1106545</name>
</gene>
<dbReference type="OrthoDB" id="10064411at2759"/>
<dbReference type="GO" id="GO:0005739">
    <property type="term" value="C:mitochondrion"/>
    <property type="evidence" value="ECO:0007669"/>
    <property type="project" value="TreeGrafter"/>
</dbReference>
<feature type="compositionally biased region" description="Low complexity" evidence="1">
    <location>
        <begin position="12"/>
        <end position="21"/>
    </location>
</feature>
<name>A0A9P6HJW9_9AGAM</name>
<reference evidence="3" key="1">
    <citation type="journal article" date="2020" name="Nat. Commun.">
        <title>Large-scale genome sequencing of mycorrhizal fungi provides insights into the early evolution of symbiotic traits.</title>
        <authorList>
            <person name="Miyauchi S."/>
            <person name="Kiss E."/>
            <person name="Kuo A."/>
            <person name="Drula E."/>
            <person name="Kohler A."/>
            <person name="Sanchez-Garcia M."/>
            <person name="Morin E."/>
            <person name="Andreopoulos B."/>
            <person name="Barry K.W."/>
            <person name="Bonito G."/>
            <person name="Buee M."/>
            <person name="Carver A."/>
            <person name="Chen C."/>
            <person name="Cichocki N."/>
            <person name="Clum A."/>
            <person name="Culley D."/>
            <person name="Crous P.W."/>
            <person name="Fauchery L."/>
            <person name="Girlanda M."/>
            <person name="Hayes R.D."/>
            <person name="Keri Z."/>
            <person name="LaButti K."/>
            <person name="Lipzen A."/>
            <person name="Lombard V."/>
            <person name="Magnuson J."/>
            <person name="Maillard F."/>
            <person name="Murat C."/>
            <person name="Nolan M."/>
            <person name="Ohm R.A."/>
            <person name="Pangilinan J."/>
            <person name="Pereira M.F."/>
            <person name="Perotto S."/>
            <person name="Peter M."/>
            <person name="Pfister S."/>
            <person name="Riley R."/>
            <person name="Sitrit Y."/>
            <person name="Stielow J.B."/>
            <person name="Szollosi G."/>
            <person name="Zifcakova L."/>
            <person name="Stursova M."/>
            <person name="Spatafora J.W."/>
            <person name="Tedersoo L."/>
            <person name="Vaario L.M."/>
            <person name="Yamada A."/>
            <person name="Yan M."/>
            <person name="Wang P."/>
            <person name="Xu J."/>
            <person name="Bruns T."/>
            <person name="Baldrian P."/>
            <person name="Vilgalys R."/>
            <person name="Dunand C."/>
            <person name="Henrissat B."/>
            <person name="Grigoriev I.V."/>
            <person name="Hibbett D."/>
            <person name="Nagy L.G."/>
            <person name="Martin F.M."/>
        </authorList>
    </citation>
    <scope>NUCLEOTIDE SEQUENCE</scope>
    <source>
        <strain evidence="3">UH-Tt-Lm1</strain>
    </source>
</reference>
<dbReference type="PANTHER" id="PTHR21193:SF3">
    <property type="entry name" value="OXIDOREDUCTASE-LIKE DOMAIN-CONTAINING PROTEIN 1"/>
    <property type="match status" value="1"/>
</dbReference>
<evidence type="ECO:0000313" key="3">
    <source>
        <dbReference type="EMBL" id="KAF9788564.1"/>
    </source>
</evidence>